<dbReference type="AlphaFoldDB" id="A0AAX4HG11"/>
<evidence type="ECO:0000256" key="6">
    <source>
        <dbReference type="ARBA" id="ARBA00023002"/>
    </source>
</evidence>
<evidence type="ECO:0000313" key="29">
    <source>
        <dbReference type="Proteomes" id="UP001338582"/>
    </source>
</evidence>
<comment type="catalytic activity">
    <reaction evidence="20">
        <text>a 14alpha-methyl steroid + 3 reduced [NADPH--hemoprotein reductase] + 3 O2 = a Delta(14) steroid + formate + 3 oxidized [NADPH--hemoprotein reductase] + 4 H2O + 4 H(+)</text>
        <dbReference type="Rhea" id="RHEA:54028"/>
        <dbReference type="Rhea" id="RHEA-COMP:11964"/>
        <dbReference type="Rhea" id="RHEA-COMP:11965"/>
        <dbReference type="ChEBI" id="CHEBI:15377"/>
        <dbReference type="ChEBI" id="CHEBI:15378"/>
        <dbReference type="ChEBI" id="CHEBI:15379"/>
        <dbReference type="ChEBI" id="CHEBI:15740"/>
        <dbReference type="ChEBI" id="CHEBI:57618"/>
        <dbReference type="ChEBI" id="CHEBI:58210"/>
        <dbReference type="ChEBI" id="CHEBI:138029"/>
        <dbReference type="ChEBI" id="CHEBI:138031"/>
        <dbReference type="EC" id="1.14.14.154"/>
    </reaction>
    <physiologicalReaction direction="left-to-right" evidence="20">
        <dbReference type="Rhea" id="RHEA:54029"/>
    </physiologicalReaction>
</comment>
<gene>
    <name evidence="28" type="ORF">PUMCH_004833</name>
</gene>
<accession>A0AAX4HG11</accession>
<evidence type="ECO:0000256" key="9">
    <source>
        <dbReference type="ARBA" id="ARBA00023136"/>
    </source>
</evidence>
<evidence type="ECO:0000256" key="10">
    <source>
        <dbReference type="ARBA" id="ARBA00037887"/>
    </source>
</evidence>
<dbReference type="InterPro" id="IPR002403">
    <property type="entry name" value="Cyt_P450_E_grp-IV"/>
</dbReference>
<comment type="catalytic activity">
    <reaction evidence="24">
        <text>a 14alpha-formyl steroid + reduced [NADPH--hemoprotein reductase] + O2 = a Delta(14) steroid + formate + oxidized [NADPH--hemoprotein reductase] + H2O + 2 H(+)</text>
        <dbReference type="Rhea" id="RHEA:68068"/>
        <dbReference type="Rhea" id="RHEA-COMP:11964"/>
        <dbReference type="Rhea" id="RHEA-COMP:11965"/>
        <dbReference type="ChEBI" id="CHEBI:15377"/>
        <dbReference type="ChEBI" id="CHEBI:15378"/>
        <dbReference type="ChEBI" id="CHEBI:15379"/>
        <dbReference type="ChEBI" id="CHEBI:15740"/>
        <dbReference type="ChEBI" id="CHEBI:57618"/>
        <dbReference type="ChEBI" id="CHEBI:58210"/>
        <dbReference type="ChEBI" id="CHEBI:138031"/>
        <dbReference type="ChEBI" id="CHEBI:176902"/>
    </reaction>
    <physiologicalReaction direction="left-to-right" evidence="24">
        <dbReference type="Rhea" id="RHEA:68069"/>
    </physiologicalReaction>
</comment>
<dbReference type="InterPro" id="IPR036396">
    <property type="entry name" value="Cyt_P450_sf"/>
</dbReference>
<organism evidence="28 29">
    <name type="scientific">Australozyma saopauloensis</name>
    <dbReference type="NCBI Taxonomy" id="291208"/>
    <lineage>
        <taxon>Eukaryota</taxon>
        <taxon>Fungi</taxon>
        <taxon>Dikarya</taxon>
        <taxon>Ascomycota</taxon>
        <taxon>Saccharomycotina</taxon>
        <taxon>Pichiomycetes</taxon>
        <taxon>Metschnikowiaceae</taxon>
        <taxon>Australozyma</taxon>
    </lineage>
</organism>
<evidence type="ECO:0000256" key="20">
    <source>
        <dbReference type="ARBA" id="ARBA00047702"/>
    </source>
</evidence>
<evidence type="ECO:0000256" key="1">
    <source>
        <dbReference type="ARBA" id="ARBA00001971"/>
    </source>
</evidence>
<evidence type="ECO:0000256" key="11">
    <source>
        <dbReference type="ARBA" id="ARBA00038974"/>
    </source>
</evidence>
<dbReference type="KEGG" id="asau:88175893"/>
<comment type="catalytic activity">
    <reaction evidence="21">
        <text>32-oxolanosterol + reduced [NADPH--hemoprotein reductase] + O2 = 4,4-dimethyl-5alpha-cholesta-8,14,24-trien-3beta-ol + formate + oxidized [NADPH--hemoprotein reductase] + H2O + 2 H(+)</text>
        <dbReference type="Rhea" id="RHEA:75111"/>
        <dbReference type="Rhea" id="RHEA-COMP:11964"/>
        <dbReference type="Rhea" id="RHEA-COMP:11965"/>
        <dbReference type="ChEBI" id="CHEBI:15377"/>
        <dbReference type="ChEBI" id="CHEBI:15378"/>
        <dbReference type="ChEBI" id="CHEBI:15379"/>
        <dbReference type="ChEBI" id="CHEBI:15740"/>
        <dbReference type="ChEBI" id="CHEBI:17813"/>
        <dbReference type="ChEBI" id="CHEBI:57618"/>
        <dbReference type="ChEBI" id="CHEBI:58210"/>
        <dbReference type="ChEBI" id="CHEBI:166681"/>
    </reaction>
    <physiologicalReaction direction="left-to-right" evidence="21">
        <dbReference type="Rhea" id="RHEA:75112"/>
    </physiologicalReaction>
</comment>
<dbReference type="PRINTS" id="PR00465">
    <property type="entry name" value="EP450IV"/>
</dbReference>
<name>A0AAX4HG11_9ASCO</name>
<evidence type="ECO:0000256" key="7">
    <source>
        <dbReference type="ARBA" id="ARBA00023004"/>
    </source>
</evidence>
<comment type="catalytic activity">
    <reaction evidence="19">
        <text>lanosterol + 3 reduced [NADPH--hemoprotein reductase] + 3 O2 = 4,4-dimethyl-5alpha-cholesta-8,14,24-trien-3beta-ol + formate + 3 oxidized [NADPH--hemoprotein reductase] + 4 H2O + 4 H(+)</text>
        <dbReference type="Rhea" id="RHEA:25286"/>
        <dbReference type="Rhea" id="RHEA-COMP:11964"/>
        <dbReference type="Rhea" id="RHEA-COMP:11965"/>
        <dbReference type="ChEBI" id="CHEBI:15377"/>
        <dbReference type="ChEBI" id="CHEBI:15378"/>
        <dbReference type="ChEBI" id="CHEBI:15379"/>
        <dbReference type="ChEBI" id="CHEBI:15740"/>
        <dbReference type="ChEBI" id="CHEBI:16521"/>
        <dbReference type="ChEBI" id="CHEBI:17813"/>
        <dbReference type="ChEBI" id="CHEBI:57618"/>
        <dbReference type="ChEBI" id="CHEBI:58210"/>
        <dbReference type="EC" id="1.14.14.154"/>
    </reaction>
    <physiologicalReaction direction="left-to-right" evidence="19">
        <dbReference type="Rhea" id="RHEA:25287"/>
    </physiologicalReaction>
</comment>
<evidence type="ECO:0000256" key="14">
    <source>
        <dbReference type="ARBA" id="ARBA00042983"/>
    </source>
</evidence>
<dbReference type="GO" id="GO:0005506">
    <property type="term" value="F:iron ion binding"/>
    <property type="evidence" value="ECO:0007669"/>
    <property type="project" value="InterPro"/>
</dbReference>
<reference evidence="28 29" key="1">
    <citation type="submission" date="2023-10" db="EMBL/GenBank/DDBJ databases">
        <title>Draft Genome Sequence of Candida saopaulonensis from a very Premature Infant with Sepsis.</title>
        <authorList>
            <person name="Ning Y."/>
            <person name="Dai R."/>
            <person name="Xiao M."/>
            <person name="Xu Y."/>
            <person name="Yan Q."/>
            <person name="Zhang L."/>
        </authorList>
    </citation>
    <scope>NUCLEOTIDE SEQUENCE [LARGE SCALE GENOMIC DNA]</scope>
    <source>
        <strain evidence="28 29">19XY460</strain>
    </source>
</reference>
<evidence type="ECO:0000256" key="16">
    <source>
        <dbReference type="ARBA" id="ARBA00043156"/>
    </source>
</evidence>
<dbReference type="InterPro" id="IPR001128">
    <property type="entry name" value="Cyt_P450"/>
</dbReference>
<evidence type="ECO:0000256" key="15">
    <source>
        <dbReference type="ARBA" id="ARBA00043106"/>
    </source>
</evidence>
<evidence type="ECO:0000256" key="4">
    <source>
        <dbReference type="ARBA" id="ARBA00022617"/>
    </source>
</evidence>
<keyword evidence="9 27" id="KW-0472">Membrane</keyword>
<comment type="catalytic activity">
    <reaction evidence="18">
        <text>a 14alpha-hydroxymethyl steroid + reduced [NADPH--hemoprotein reductase] + O2 = a 14alpha-formyl steroid + oxidized [NADPH--hemoprotein reductase] + 2 H2O + H(+)</text>
        <dbReference type="Rhea" id="RHEA:68064"/>
        <dbReference type="Rhea" id="RHEA-COMP:11964"/>
        <dbReference type="Rhea" id="RHEA-COMP:11965"/>
        <dbReference type="ChEBI" id="CHEBI:15377"/>
        <dbReference type="ChEBI" id="CHEBI:15378"/>
        <dbReference type="ChEBI" id="CHEBI:15379"/>
        <dbReference type="ChEBI" id="CHEBI:57618"/>
        <dbReference type="ChEBI" id="CHEBI:58210"/>
        <dbReference type="ChEBI" id="CHEBI:176901"/>
        <dbReference type="ChEBI" id="CHEBI:176902"/>
    </reaction>
    <physiologicalReaction direction="left-to-right" evidence="18">
        <dbReference type="Rhea" id="RHEA:68065"/>
    </physiologicalReaction>
</comment>
<evidence type="ECO:0000256" key="12">
    <source>
        <dbReference type="ARBA" id="ARBA00041158"/>
    </source>
</evidence>
<evidence type="ECO:0000256" key="18">
    <source>
        <dbReference type="ARBA" id="ARBA00047587"/>
    </source>
</evidence>
<evidence type="ECO:0000256" key="26">
    <source>
        <dbReference type="RuleBase" id="RU000461"/>
    </source>
</evidence>
<evidence type="ECO:0000256" key="8">
    <source>
        <dbReference type="ARBA" id="ARBA00023033"/>
    </source>
</evidence>
<comment type="catalytic activity">
    <reaction evidence="22">
        <text>a 14alpha-methyl steroid + reduced [NADPH--hemoprotein reductase] + O2 = a 14alpha-hydroxymethyl steroid + oxidized [NADPH--hemoprotein reductase] + H2O + H(+)</text>
        <dbReference type="Rhea" id="RHEA:68060"/>
        <dbReference type="Rhea" id="RHEA-COMP:11964"/>
        <dbReference type="Rhea" id="RHEA-COMP:11965"/>
        <dbReference type="ChEBI" id="CHEBI:15377"/>
        <dbReference type="ChEBI" id="CHEBI:15378"/>
        <dbReference type="ChEBI" id="CHEBI:15379"/>
        <dbReference type="ChEBI" id="CHEBI:57618"/>
        <dbReference type="ChEBI" id="CHEBI:58210"/>
        <dbReference type="ChEBI" id="CHEBI:138029"/>
        <dbReference type="ChEBI" id="CHEBI:176901"/>
    </reaction>
    <physiologicalReaction direction="left-to-right" evidence="22">
        <dbReference type="Rhea" id="RHEA:68061"/>
    </physiologicalReaction>
</comment>
<keyword evidence="29" id="KW-1185">Reference proteome</keyword>
<keyword evidence="6 26" id="KW-0560">Oxidoreductase</keyword>
<evidence type="ECO:0000256" key="13">
    <source>
        <dbReference type="ARBA" id="ARBA00042513"/>
    </source>
</evidence>
<evidence type="ECO:0000256" key="3">
    <source>
        <dbReference type="ARBA" id="ARBA00010617"/>
    </source>
</evidence>
<evidence type="ECO:0000256" key="5">
    <source>
        <dbReference type="ARBA" id="ARBA00022723"/>
    </source>
</evidence>
<dbReference type="Pfam" id="PF00067">
    <property type="entry name" value="p450"/>
    <property type="match status" value="1"/>
</dbReference>
<dbReference type="PROSITE" id="PS00086">
    <property type="entry name" value="CYTOCHROME_P450"/>
    <property type="match status" value="1"/>
</dbReference>
<dbReference type="GO" id="GO:0008398">
    <property type="term" value="F:sterol 14-demethylase activity"/>
    <property type="evidence" value="ECO:0007669"/>
    <property type="project" value="UniProtKB-EC"/>
</dbReference>
<dbReference type="EC" id="1.14.14.154" evidence="11"/>
<dbReference type="GO" id="GO:0020037">
    <property type="term" value="F:heme binding"/>
    <property type="evidence" value="ECO:0007669"/>
    <property type="project" value="InterPro"/>
</dbReference>
<dbReference type="SUPFAM" id="SSF48264">
    <property type="entry name" value="Cytochrome P450"/>
    <property type="match status" value="1"/>
</dbReference>
<evidence type="ECO:0000256" key="23">
    <source>
        <dbReference type="ARBA" id="ARBA00049163"/>
    </source>
</evidence>
<keyword evidence="4 25" id="KW-0349">Heme</keyword>
<comment type="catalytic activity">
    <reaction evidence="23">
        <text>lanosterol + reduced [NADPH--hemoprotein reductase] + O2 = 32-hydroxylanosterol + oxidized [NADPH--hemoprotein reductase] + H2O + H(+)</text>
        <dbReference type="Rhea" id="RHEA:75103"/>
        <dbReference type="Rhea" id="RHEA-COMP:11964"/>
        <dbReference type="Rhea" id="RHEA-COMP:11965"/>
        <dbReference type="ChEBI" id="CHEBI:15377"/>
        <dbReference type="ChEBI" id="CHEBI:15378"/>
        <dbReference type="ChEBI" id="CHEBI:15379"/>
        <dbReference type="ChEBI" id="CHEBI:16521"/>
        <dbReference type="ChEBI" id="CHEBI:57618"/>
        <dbReference type="ChEBI" id="CHEBI:58210"/>
        <dbReference type="ChEBI" id="CHEBI:166806"/>
    </reaction>
    <physiologicalReaction direction="left-to-right" evidence="23">
        <dbReference type="Rhea" id="RHEA:75104"/>
    </physiologicalReaction>
</comment>
<dbReference type="InterPro" id="IPR017972">
    <property type="entry name" value="Cyt_P450_CS"/>
</dbReference>
<evidence type="ECO:0000256" key="21">
    <source>
        <dbReference type="ARBA" id="ARBA00048479"/>
    </source>
</evidence>
<sequence length="528" mass="59793">MALADLAVAIYEQFMALSLPLKVALFVFGPIVYNIVWQMLYSLRKDRAPLVFHWLPWVGSAVSYGMDPYVFFENCRQKYGDVFAFMLLGRVMTVYLGPKGHEFVFNSKLADVSAEEAYSHLTTPAFGKGVIYDCPNHRLMEQKKFVKTALTKDSFQKYVPRIQEEVLDFFKTCSSYAMTERNNGVVDVLHTQAEMTILTASKSLFGDEMRSRFDKSFAGLYNDLDRGFTPIHFVFPNLPLPSYRNRDNAQKKISATYMSLIDERRKTGDIVPGRDLIDSLMLSSTYKDGVKMTDQEIANLMIGVLMGGQHTSAATSSWFLLHLAERPDLQEALYNEVLSTLAKKGGKITDLSYEDLQEMPLVNNTIKETLRMHLPLHSIFRKVMNNLVVPNTSYVVPKGHYVMVSPGYAHMSAEWFPNPQNYDPHRWEEMDAANVQDANSDDAEDYGFGKVNKGVASPYLPFGGGRHRCIGEQFAYVQLGTILSTFVYNIKWGFAPGRSVPPVDYQSMVTLPASPTEVVWEKRETCVI</sequence>
<dbReference type="GeneID" id="88175893"/>
<evidence type="ECO:0000256" key="19">
    <source>
        <dbReference type="ARBA" id="ARBA00047670"/>
    </source>
</evidence>
<dbReference type="GO" id="GO:0016020">
    <property type="term" value="C:membrane"/>
    <property type="evidence" value="ECO:0007669"/>
    <property type="project" value="UniProtKB-SubCell"/>
</dbReference>
<evidence type="ECO:0000256" key="22">
    <source>
        <dbReference type="ARBA" id="ARBA00048866"/>
    </source>
</evidence>
<keyword evidence="7 25" id="KW-0408">Iron</keyword>
<protein>
    <recommendedName>
        <fullName evidence="12">Lanosterol 14-alpha demethylase</fullName>
        <ecNumber evidence="11">1.14.14.154</ecNumber>
    </recommendedName>
    <alternativeName>
        <fullName evidence="14">Cytochrome P450 51</fullName>
    </alternativeName>
    <alternativeName>
        <fullName evidence="16">Cytochrome P450-14DM</fullName>
    </alternativeName>
    <alternativeName>
        <fullName evidence="13">Cytochrome P450-LIA1</fullName>
    </alternativeName>
    <alternativeName>
        <fullName evidence="15">Sterol 14-alpha demethylase</fullName>
    </alternativeName>
</protein>
<feature type="binding site" description="axial binding residue" evidence="25">
    <location>
        <position position="469"/>
    </location>
    <ligand>
        <name>heme</name>
        <dbReference type="ChEBI" id="CHEBI:30413"/>
    </ligand>
    <ligandPart>
        <name>Fe</name>
        <dbReference type="ChEBI" id="CHEBI:18248"/>
    </ligandPart>
</feature>
<dbReference type="InterPro" id="IPR050529">
    <property type="entry name" value="CYP450_sterol_14alpha_dmase"/>
</dbReference>
<dbReference type="PANTHER" id="PTHR24304">
    <property type="entry name" value="CYTOCHROME P450 FAMILY 7"/>
    <property type="match status" value="1"/>
</dbReference>
<dbReference type="Proteomes" id="UP001338582">
    <property type="component" value="Chromosome 6"/>
</dbReference>
<feature type="transmembrane region" description="Helical" evidence="27">
    <location>
        <begin position="14"/>
        <end position="36"/>
    </location>
</feature>
<comment type="catalytic activity">
    <reaction evidence="17">
        <text>32-hydroxylanosterol + reduced [NADPH--hemoprotein reductase] + O2 = 32-oxolanosterol + oxidized [NADPH--hemoprotein reductase] + 2 H2O + H(+)</text>
        <dbReference type="Rhea" id="RHEA:75107"/>
        <dbReference type="Rhea" id="RHEA-COMP:11964"/>
        <dbReference type="Rhea" id="RHEA-COMP:11965"/>
        <dbReference type="ChEBI" id="CHEBI:15377"/>
        <dbReference type="ChEBI" id="CHEBI:15378"/>
        <dbReference type="ChEBI" id="CHEBI:15379"/>
        <dbReference type="ChEBI" id="CHEBI:57618"/>
        <dbReference type="ChEBI" id="CHEBI:58210"/>
        <dbReference type="ChEBI" id="CHEBI:166681"/>
        <dbReference type="ChEBI" id="CHEBI:166806"/>
    </reaction>
    <physiologicalReaction direction="left-to-right" evidence="17">
        <dbReference type="Rhea" id="RHEA:75108"/>
    </physiologicalReaction>
</comment>
<evidence type="ECO:0000256" key="24">
    <source>
        <dbReference type="ARBA" id="ARBA00049450"/>
    </source>
</evidence>
<proteinExistence type="inferred from homology"/>
<feature type="transmembrane region" description="Helical" evidence="27">
    <location>
        <begin position="48"/>
        <end position="66"/>
    </location>
</feature>
<evidence type="ECO:0000256" key="17">
    <source>
        <dbReference type="ARBA" id="ARBA00047379"/>
    </source>
</evidence>
<dbReference type="Gene3D" id="1.10.630.10">
    <property type="entry name" value="Cytochrome P450"/>
    <property type="match status" value="1"/>
</dbReference>
<comment type="subcellular location">
    <subcellularLocation>
        <location evidence="2">Membrane</location>
    </subcellularLocation>
</comment>
<evidence type="ECO:0000256" key="27">
    <source>
        <dbReference type="SAM" id="Phobius"/>
    </source>
</evidence>
<dbReference type="PANTHER" id="PTHR24304:SF2">
    <property type="entry name" value="24-HYDROXYCHOLESTEROL 7-ALPHA-HYDROXYLASE"/>
    <property type="match status" value="1"/>
</dbReference>
<dbReference type="PRINTS" id="PR00385">
    <property type="entry name" value="P450"/>
</dbReference>
<dbReference type="FunFam" id="1.10.630.10:FF:000033">
    <property type="entry name" value="14-alpha sterol demethylase"/>
    <property type="match status" value="1"/>
</dbReference>
<keyword evidence="5 25" id="KW-0479">Metal-binding</keyword>
<comment type="cofactor">
    <cofactor evidence="1 25">
        <name>heme</name>
        <dbReference type="ChEBI" id="CHEBI:30413"/>
    </cofactor>
</comment>
<dbReference type="EMBL" id="CP138899">
    <property type="protein sequence ID" value="WPK27446.1"/>
    <property type="molecule type" value="Genomic_DNA"/>
</dbReference>
<dbReference type="CDD" id="cd11042">
    <property type="entry name" value="CYP51-like"/>
    <property type="match status" value="1"/>
</dbReference>
<comment type="pathway">
    <text evidence="10">Steroid biosynthesis; zymosterol biosynthesis; zymosterol from lanosterol: step 1/6.</text>
</comment>
<comment type="similarity">
    <text evidence="3 26">Belongs to the cytochrome P450 family.</text>
</comment>
<evidence type="ECO:0000256" key="2">
    <source>
        <dbReference type="ARBA" id="ARBA00004370"/>
    </source>
</evidence>
<keyword evidence="27" id="KW-0812">Transmembrane</keyword>
<evidence type="ECO:0000313" key="28">
    <source>
        <dbReference type="EMBL" id="WPK27446.1"/>
    </source>
</evidence>
<keyword evidence="27" id="KW-1133">Transmembrane helix</keyword>
<keyword evidence="8 26" id="KW-0503">Monooxygenase</keyword>
<dbReference type="GO" id="GO:0006696">
    <property type="term" value="P:ergosterol biosynthetic process"/>
    <property type="evidence" value="ECO:0007669"/>
    <property type="project" value="UniProtKB-ARBA"/>
</dbReference>
<dbReference type="RefSeq" id="XP_062879824.1">
    <property type="nucleotide sequence ID" value="XM_063023754.1"/>
</dbReference>
<evidence type="ECO:0000256" key="25">
    <source>
        <dbReference type="PIRSR" id="PIRSR602403-1"/>
    </source>
</evidence>